<evidence type="ECO:0000313" key="14">
    <source>
        <dbReference type="Proteomes" id="UP000281547"/>
    </source>
</evidence>
<feature type="transmembrane region" description="Helical" evidence="11">
    <location>
        <begin position="141"/>
        <end position="160"/>
    </location>
</feature>
<evidence type="ECO:0000313" key="13">
    <source>
        <dbReference type="EMBL" id="RUT28568.1"/>
    </source>
</evidence>
<dbReference type="EMBL" id="RZNJ01000007">
    <property type="protein sequence ID" value="RUT28568.1"/>
    <property type="molecule type" value="Genomic_DNA"/>
</dbReference>
<keyword evidence="14" id="KW-1185">Reference proteome</keyword>
<comment type="caution">
    <text evidence="13">The sequence shown here is derived from an EMBL/GenBank/DDBJ whole genome shotgun (WGS) entry which is preliminary data.</text>
</comment>
<dbReference type="InterPro" id="IPR000515">
    <property type="entry name" value="MetI-like"/>
</dbReference>
<dbReference type="CDD" id="cd06261">
    <property type="entry name" value="TM_PBP2"/>
    <property type="match status" value="1"/>
</dbReference>
<evidence type="ECO:0000259" key="12">
    <source>
        <dbReference type="PROSITE" id="PS50928"/>
    </source>
</evidence>
<feature type="transmembrane region" description="Helical" evidence="11">
    <location>
        <begin position="79"/>
        <end position="98"/>
    </location>
</feature>
<evidence type="ECO:0000256" key="6">
    <source>
        <dbReference type="ARBA" id="ARBA00022597"/>
    </source>
</evidence>
<dbReference type="PANTHER" id="PTHR32243:SF50">
    <property type="entry name" value="MALTOSE_MALTODEXTRIN TRANSPORT SYSTEM PERMEASE PROTEIN MALG"/>
    <property type="match status" value="1"/>
</dbReference>
<evidence type="ECO:0000256" key="2">
    <source>
        <dbReference type="ARBA" id="ARBA00004651"/>
    </source>
</evidence>
<keyword evidence="9 11" id="KW-0472">Membrane</keyword>
<evidence type="ECO:0000256" key="10">
    <source>
        <dbReference type="ARBA" id="ARBA00041109"/>
    </source>
</evidence>
<dbReference type="GO" id="GO:0005886">
    <property type="term" value="C:plasma membrane"/>
    <property type="evidence" value="ECO:0007669"/>
    <property type="project" value="UniProtKB-SubCell"/>
</dbReference>
<keyword evidence="6" id="KW-0762">Sugar transport</keyword>
<dbReference type="InterPro" id="IPR050901">
    <property type="entry name" value="BP-dep_ABC_trans_perm"/>
</dbReference>
<feature type="transmembrane region" description="Helical" evidence="11">
    <location>
        <begin position="246"/>
        <end position="265"/>
    </location>
</feature>
<feature type="transmembrane region" description="Helical" evidence="11">
    <location>
        <begin position="189"/>
        <end position="210"/>
    </location>
</feature>
<name>A0A433X3C5_9HYPH</name>
<dbReference type="OrthoDB" id="9815445at2"/>
<feature type="transmembrane region" description="Helical" evidence="11">
    <location>
        <begin position="110"/>
        <end position="129"/>
    </location>
</feature>
<protein>
    <recommendedName>
        <fullName evidence="10">Maltose/maltodextrin transport system permease protein MalG</fullName>
    </recommendedName>
</protein>
<dbReference type="AlphaFoldDB" id="A0A433X3C5"/>
<keyword evidence="4 11" id="KW-0813">Transport</keyword>
<reference evidence="13 14" key="1">
    <citation type="journal article" date="2016" name="Int. J. Syst. Evol. Microbiol.">
        <title>Arsenicitalea aurantiaca gen. nov., sp. nov., a new member of the family Hyphomicrobiaceae, isolated from high-arsenic sediment.</title>
        <authorList>
            <person name="Mu Y."/>
            <person name="Zhou L."/>
            <person name="Zeng X.C."/>
            <person name="Liu L."/>
            <person name="Pan Y."/>
            <person name="Chen X."/>
            <person name="Wang J."/>
            <person name="Li S."/>
            <person name="Li W.J."/>
            <person name="Wang Y."/>
        </authorList>
    </citation>
    <scope>NUCLEOTIDE SEQUENCE [LARGE SCALE GENOMIC DNA]</scope>
    <source>
        <strain evidence="13 14">42-50</strain>
    </source>
</reference>
<sequence length="280" mass="30175">MIEGRANRLGNIATYLVAIPIAGFFLVPIVWLVSLAIRTPQEIFFGASRFIPENPTLANFWQVLTGSGFLTYLGNGLKLSVLGAFGALIVAAPAAYAFSRFSFRGRGAAMMGILAVQMVSGLVILIPLYRYMAWLGLLETHLGVTAIYIAIGIPLTVWLVKNAFDAVPIVLDEAAAIDGYNRFETFWRVTLPLAAPGLASAFILNVIFNWSQFLVPFIMLTDDDQWPISVAIYNYAGSTTATTTHLLAAACLIAVVPAILAFMLLQRLIVSALTAGAVKG</sequence>
<feature type="domain" description="ABC transmembrane type-1" evidence="12">
    <location>
        <begin position="73"/>
        <end position="265"/>
    </location>
</feature>
<evidence type="ECO:0000256" key="4">
    <source>
        <dbReference type="ARBA" id="ARBA00022448"/>
    </source>
</evidence>
<dbReference type="PANTHER" id="PTHR32243">
    <property type="entry name" value="MALTOSE TRANSPORT SYSTEM PERMEASE-RELATED"/>
    <property type="match status" value="1"/>
</dbReference>
<dbReference type="GO" id="GO:0055085">
    <property type="term" value="P:transmembrane transport"/>
    <property type="evidence" value="ECO:0007669"/>
    <property type="project" value="InterPro"/>
</dbReference>
<dbReference type="Pfam" id="PF00528">
    <property type="entry name" value="BPD_transp_1"/>
    <property type="match status" value="1"/>
</dbReference>
<gene>
    <name evidence="13" type="ORF">EMQ25_16470</name>
</gene>
<dbReference type="PROSITE" id="PS50928">
    <property type="entry name" value="ABC_TM1"/>
    <property type="match status" value="1"/>
</dbReference>
<dbReference type="Gene3D" id="1.10.3720.10">
    <property type="entry name" value="MetI-like"/>
    <property type="match status" value="1"/>
</dbReference>
<evidence type="ECO:0000256" key="11">
    <source>
        <dbReference type="RuleBase" id="RU363032"/>
    </source>
</evidence>
<proteinExistence type="inferred from homology"/>
<feature type="transmembrane region" description="Helical" evidence="11">
    <location>
        <begin position="12"/>
        <end position="37"/>
    </location>
</feature>
<dbReference type="InterPro" id="IPR035906">
    <property type="entry name" value="MetI-like_sf"/>
</dbReference>
<dbReference type="SUPFAM" id="SSF161098">
    <property type="entry name" value="MetI-like"/>
    <property type="match status" value="1"/>
</dbReference>
<dbReference type="Proteomes" id="UP000281547">
    <property type="component" value="Unassembled WGS sequence"/>
</dbReference>
<evidence type="ECO:0000256" key="5">
    <source>
        <dbReference type="ARBA" id="ARBA00022475"/>
    </source>
</evidence>
<organism evidence="13 14">
    <name type="scientific">Arsenicitalea aurantiaca</name>
    <dbReference type="NCBI Taxonomy" id="1783274"/>
    <lineage>
        <taxon>Bacteria</taxon>
        <taxon>Pseudomonadati</taxon>
        <taxon>Pseudomonadota</taxon>
        <taxon>Alphaproteobacteria</taxon>
        <taxon>Hyphomicrobiales</taxon>
        <taxon>Devosiaceae</taxon>
        <taxon>Arsenicitalea</taxon>
    </lineage>
</organism>
<evidence type="ECO:0000256" key="1">
    <source>
        <dbReference type="ARBA" id="ARBA00002264"/>
    </source>
</evidence>
<comment type="similarity">
    <text evidence="3">Belongs to the binding-protein-dependent transport system permease family. MalFG subfamily.</text>
</comment>
<keyword evidence="7 11" id="KW-0812">Transmembrane</keyword>
<comment type="subcellular location">
    <subcellularLocation>
        <location evidence="2 11">Cell membrane</location>
        <topology evidence="2 11">Multi-pass membrane protein</topology>
    </subcellularLocation>
</comment>
<evidence type="ECO:0000256" key="9">
    <source>
        <dbReference type="ARBA" id="ARBA00023136"/>
    </source>
</evidence>
<keyword evidence="5" id="KW-1003">Cell membrane</keyword>
<evidence type="ECO:0000256" key="7">
    <source>
        <dbReference type="ARBA" id="ARBA00022692"/>
    </source>
</evidence>
<evidence type="ECO:0000256" key="8">
    <source>
        <dbReference type="ARBA" id="ARBA00022989"/>
    </source>
</evidence>
<comment type="function">
    <text evidence="1">Part of the ABC transporter complex MalEFGK involved in maltose/maltodextrin import. Probably responsible for the translocation of the substrate across the membrane.</text>
</comment>
<evidence type="ECO:0000256" key="3">
    <source>
        <dbReference type="ARBA" id="ARBA00009047"/>
    </source>
</evidence>
<keyword evidence="8 11" id="KW-1133">Transmembrane helix</keyword>
<accession>A0A433X3C5</accession>